<protein>
    <submittedName>
        <fullName evidence="2">Uncharacterized protein</fullName>
    </submittedName>
</protein>
<evidence type="ECO:0000313" key="2">
    <source>
        <dbReference type="EMBL" id="TCM84618.1"/>
    </source>
</evidence>
<dbReference type="AlphaFoldDB" id="A0A4R1YU64"/>
<evidence type="ECO:0000313" key="3">
    <source>
        <dbReference type="Proteomes" id="UP000295277"/>
    </source>
</evidence>
<dbReference type="OrthoDB" id="7847741at2"/>
<sequence length="129" mass="13885">MRPETLARTLLAILVVGLVGLGLLATGGPGKGRMEKRDVTRLTDLQALADLAYCLAGTGDLPETLAPSDACPREIRPADPFTGAPYRYERLAGGAFRLCADFEDAEWLRSTRRSDLDPATGCLVFPPRP</sequence>
<keyword evidence="3" id="KW-1185">Reference proteome</keyword>
<proteinExistence type="predicted"/>
<gene>
    <name evidence="2" type="ORF">EV216_111100</name>
</gene>
<accession>A0A4R1YU64</accession>
<evidence type="ECO:0000256" key="1">
    <source>
        <dbReference type="SAM" id="Phobius"/>
    </source>
</evidence>
<reference evidence="2 3" key="1">
    <citation type="submission" date="2019-03" db="EMBL/GenBank/DDBJ databases">
        <title>Genomic Encyclopedia of Type Strains, Phase IV (KMG-IV): sequencing the most valuable type-strain genomes for metagenomic binning, comparative biology and taxonomic classification.</title>
        <authorList>
            <person name="Goeker M."/>
        </authorList>
    </citation>
    <scope>NUCLEOTIDE SEQUENCE [LARGE SCALE GENOMIC DNA]</scope>
    <source>
        <strain evidence="2 3">DSM 21153</strain>
    </source>
</reference>
<organism evidence="2 3">
    <name type="scientific">Rhodovulum steppense</name>
    <dbReference type="NCBI Taxonomy" id="540251"/>
    <lineage>
        <taxon>Bacteria</taxon>
        <taxon>Pseudomonadati</taxon>
        <taxon>Pseudomonadota</taxon>
        <taxon>Alphaproteobacteria</taxon>
        <taxon>Rhodobacterales</taxon>
        <taxon>Paracoccaceae</taxon>
        <taxon>Rhodovulum</taxon>
    </lineage>
</organism>
<dbReference type="EMBL" id="SLVM01000011">
    <property type="protein sequence ID" value="TCM84618.1"/>
    <property type="molecule type" value="Genomic_DNA"/>
</dbReference>
<dbReference type="RefSeq" id="WP_132694861.1">
    <property type="nucleotide sequence ID" value="NZ_SLVM01000011.1"/>
</dbReference>
<feature type="transmembrane region" description="Helical" evidence="1">
    <location>
        <begin position="6"/>
        <end position="27"/>
    </location>
</feature>
<keyword evidence="1" id="KW-1133">Transmembrane helix</keyword>
<dbReference type="Proteomes" id="UP000295277">
    <property type="component" value="Unassembled WGS sequence"/>
</dbReference>
<comment type="caution">
    <text evidence="2">The sequence shown here is derived from an EMBL/GenBank/DDBJ whole genome shotgun (WGS) entry which is preliminary data.</text>
</comment>
<keyword evidence="1" id="KW-0812">Transmembrane</keyword>
<keyword evidence="1" id="KW-0472">Membrane</keyword>
<name>A0A4R1YU64_9RHOB</name>